<dbReference type="RefSeq" id="WP_115312989.1">
    <property type="nucleotide sequence ID" value="NZ_CP066042.1"/>
</dbReference>
<keyword evidence="1" id="KW-1133">Transmembrane helix</keyword>
<proteinExistence type="predicted"/>
<dbReference type="GeneID" id="63934567"/>
<name>A0A380H148_9STAP</name>
<evidence type="ECO:0000256" key="1">
    <source>
        <dbReference type="SAM" id="Phobius"/>
    </source>
</evidence>
<dbReference type="AlphaFoldDB" id="A0A380H148"/>
<organism evidence="2 3">
    <name type="scientific">Staphylococcus saccharolyticus</name>
    <dbReference type="NCBI Taxonomy" id="33028"/>
    <lineage>
        <taxon>Bacteria</taxon>
        <taxon>Bacillati</taxon>
        <taxon>Bacillota</taxon>
        <taxon>Bacilli</taxon>
        <taxon>Bacillales</taxon>
        <taxon>Staphylococcaceae</taxon>
        <taxon>Staphylococcus</taxon>
    </lineage>
</organism>
<keyword evidence="1" id="KW-0812">Transmembrane</keyword>
<feature type="transmembrane region" description="Helical" evidence="1">
    <location>
        <begin position="12"/>
        <end position="36"/>
    </location>
</feature>
<dbReference type="EMBL" id="UHDZ01000001">
    <property type="protein sequence ID" value="SUM70136.1"/>
    <property type="molecule type" value="Genomic_DNA"/>
</dbReference>
<keyword evidence="3" id="KW-1185">Reference proteome</keyword>
<feature type="transmembrane region" description="Helical" evidence="1">
    <location>
        <begin position="48"/>
        <end position="72"/>
    </location>
</feature>
<reference evidence="2 3" key="1">
    <citation type="submission" date="2018-06" db="EMBL/GenBank/DDBJ databases">
        <authorList>
            <consortium name="Pathogen Informatics"/>
            <person name="Doyle S."/>
        </authorList>
    </citation>
    <scope>NUCLEOTIDE SEQUENCE [LARGE SCALE GENOMIC DNA]</scope>
    <source>
        <strain evidence="2 3">NCTC11807</strain>
    </source>
</reference>
<evidence type="ECO:0000313" key="3">
    <source>
        <dbReference type="Proteomes" id="UP000255425"/>
    </source>
</evidence>
<evidence type="ECO:0000313" key="2">
    <source>
        <dbReference type="EMBL" id="SUM70136.1"/>
    </source>
</evidence>
<keyword evidence="1" id="KW-0472">Membrane</keyword>
<accession>A0A380H148</accession>
<gene>
    <name evidence="2" type="ORF">NCTC11807_01069</name>
</gene>
<protein>
    <submittedName>
        <fullName evidence="2">Uncharacterized protein</fullName>
    </submittedName>
</protein>
<dbReference type="Proteomes" id="UP000255425">
    <property type="component" value="Unassembled WGS sequence"/>
</dbReference>
<sequence length="74" mass="7725">MIVLISSFKSKYLITTFVESPFGLTLTLASISFASNAGDYGVVSLRDILTFASVLASLLPLVPVATISLPACTA</sequence>